<dbReference type="NCBIfam" id="TIGR03328">
    <property type="entry name" value="salvage_mtnB"/>
    <property type="match status" value="1"/>
</dbReference>
<evidence type="ECO:0000256" key="8">
    <source>
        <dbReference type="ARBA" id="ARBA00023004"/>
    </source>
</evidence>
<dbReference type="GO" id="GO:0010308">
    <property type="term" value="F:acireductone dioxygenase (Ni2+-requiring) activity"/>
    <property type="evidence" value="ECO:0007669"/>
    <property type="project" value="UniProtKB-UniRule"/>
</dbReference>
<comment type="function">
    <text evidence="12">Catalyzes 2 different reactions between oxygen and the acireductone 1,2-dihydroxy-3-keto-5-methylthiopentene (DHK-MTPene) depending upon the metal bound in the active site. Fe-containing acireductone dioxygenase (Fe-ARD) produces formate and 2-keto-4-methylthiobutyrate (KMTB), the alpha-ketoacid precursor of methionine in the methionine recycle pathway. Ni-containing acireductone dioxygenase (Ni-ARD) produces methylthiopropionate, carbon monoxide and formate, and does not lie on the methionine recycle pathway.</text>
</comment>
<comment type="similarity">
    <text evidence="12">Belongs to the acireductone dioxygenase (ARD) family.</text>
</comment>
<keyword evidence="1 12" id="KW-0963">Cytoplasm</keyword>
<evidence type="ECO:0000256" key="7">
    <source>
        <dbReference type="ARBA" id="ARBA00023002"/>
    </source>
</evidence>
<evidence type="ECO:0000256" key="4">
    <source>
        <dbReference type="ARBA" id="ARBA00022723"/>
    </source>
</evidence>
<protein>
    <recommendedName>
        <fullName evidence="12">Acireductone dioxygenase</fullName>
    </recommendedName>
    <alternativeName>
        <fullName evidence="12">Acireductone dioxygenase (Fe(2+)-requiring)</fullName>
        <shortName evidence="12">ARD'</shortName>
        <shortName evidence="12">Fe-ARD</shortName>
        <ecNumber evidence="12">1.13.11.54</ecNumber>
    </alternativeName>
    <alternativeName>
        <fullName evidence="12">Acireductone dioxygenase (Ni(2+)-requiring)</fullName>
        <shortName evidence="12">ARD</shortName>
        <shortName evidence="12">Ni-ARD</shortName>
        <ecNumber evidence="12">1.13.11.53</ecNumber>
    </alternativeName>
</protein>
<feature type="domain" description="Class II aldolase/adducin N-terminal" evidence="13">
    <location>
        <begin position="8"/>
        <end position="198"/>
    </location>
</feature>
<dbReference type="InterPro" id="IPR001303">
    <property type="entry name" value="Aldolase_II/adducin_N"/>
</dbReference>
<dbReference type="GO" id="GO:0010309">
    <property type="term" value="F:acireductone dioxygenase [iron(II)-requiring] activity"/>
    <property type="evidence" value="ECO:0007669"/>
    <property type="project" value="UniProtKB-UniRule"/>
</dbReference>
<dbReference type="OMA" id="NTENECQ"/>
<dbReference type="OrthoDB" id="441572at2759"/>
<dbReference type="UniPathway" id="UPA00904">
    <property type="reaction ID" value="UER00878"/>
</dbReference>
<feature type="binding site" evidence="12">
    <location>
        <position position="312"/>
    </location>
    <ligand>
        <name>Fe(2+)</name>
        <dbReference type="ChEBI" id="CHEBI:29033"/>
        <note>for iron-dependent acireductone dioxygenase activity</note>
    </ligand>
</feature>
<evidence type="ECO:0000256" key="9">
    <source>
        <dbReference type="ARBA" id="ARBA00023167"/>
    </source>
</evidence>
<dbReference type="GO" id="GO:0005634">
    <property type="term" value="C:nucleus"/>
    <property type="evidence" value="ECO:0007669"/>
    <property type="project" value="UniProtKB-SubCell"/>
</dbReference>
<dbReference type="FunFam" id="3.40.225.10:FF:000003">
    <property type="entry name" value="Methylthioribulose-1-phosphate dehydratase"/>
    <property type="match status" value="1"/>
</dbReference>
<keyword evidence="10" id="KW-0456">Lyase</keyword>
<dbReference type="GO" id="GO:0005506">
    <property type="term" value="F:iron ion binding"/>
    <property type="evidence" value="ECO:0007669"/>
    <property type="project" value="UniProtKB-UniRule"/>
</dbReference>
<dbReference type="InterPro" id="IPR014710">
    <property type="entry name" value="RmlC-like_jellyroll"/>
</dbReference>
<feature type="binding site" evidence="12">
    <location>
        <position position="355"/>
    </location>
    <ligand>
        <name>Fe(2+)</name>
        <dbReference type="ChEBI" id="CHEBI:29033"/>
        <note>for iron-dependent acireductone dioxygenase activity</note>
    </ligand>
</feature>
<evidence type="ECO:0000256" key="5">
    <source>
        <dbReference type="ARBA" id="ARBA00022833"/>
    </source>
</evidence>
<proteinExistence type="inferred from homology"/>
<dbReference type="Gene3D" id="2.60.120.10">
    <property type="entry name" value="Jelly Rolls"/>
    <property type="match status" value="1"/>
</dbReference>
<dbReference type="GO" id="GO:0016151">
    <property type="term" value="F:nickel cation binding"/>
    <property type="evidence" value="ECO:0007669"/>
    <property type="project" value="UniProtKB-UniRule"/>
</dbReference>
<dbReference type="Gene3D" id="3.40.225.10">
    <property type="entry name" value="Class II aldolase/adducin N-terminal domain"/>
    <property type="match status" value="1"/>
</dbReference>
<dbReference type="EC" id="1.13.11.54" evidence="12"/>
<dbReference type="HAMAP" id="MF_03154">
    <property type="entry name" value="Salvage_MtnD_euk"/>
    <property type="match status" value="1"/>
</dbReference>
<gene>
    <name evidence="14" type="ORF">PPERSA_06821</name>
</gene>
<dbReference type="InterPro" id="IPR027496">
    <property type="entry name" value="ARD_euk"/>
</dbReference>
<dbReference type="GO" id="GO:0019509">
    <property type="term" value="P:L-methionine salvage from methylthioadenosine"/>
    <property type="evidence" value="ECO:0007669"/>
    <property type="project" value="UniProtKB-UniRule"/>
</dbReference>
<dbReference type="InterPro" id="IPR017714">
    <property type="entry name" value="MethylthioRu-1-P_deHdtase_MtnB"/>
</dbReference>
<dbReference type="Pfam" id="PF00596">
    <property type="entry name" value="Aldolase_II"/>
    <property type="match status" value="1"/>
</dbReference>
<dbReference type="GO" id="GO:0046570">
    <property type="term" value="F:methylthioribulose 1-phosphate dehydratase activity"/>
    <property type="evidence" value="ECO:0007669"/>
    <property type="project" value="TreeGrafter"/>
</dbReference>
<dbReference type="InterPro" id="IPR004313">
    <property type="entry name" value="ARD"/>
</dbReference>
<keyword evidence="7 12" id="KW-0560">Oxidoreductase</keyword>
<feature type="binding site" evidence="12">
    <location>
        <position position="355"/>
    </location>
    <ligand>
        <name>Ni(2+)</name>
        <dbReference type="ChEBI" id="CHEBI:49786"/>
        <note>for nickel-dependent acireductone dioxygenase activity</note>
    </ligand>
</feature>
<dbReference type="PANTHER" id="PTHR10640">
    <property type="entry name" value="METHYLTHIORIBULOSE-1-PHOSPHATE DEHYDRATASE"/>
    <property type="match status" value="1"/>
</dbReference>
<keyword evidence="6 12" id="KW-0223">Dioxygenase</keyword>
<dbReference type="Proteomes" id="UP000054937">
    <property type="component" value="Unassembled WGS sequence"/>
</dbReference>
<evidence type="ECO:0000256" key="10">
    <source>
        <dbReference type="ARBA" id="ARBA00023239"/>
    </source>
</evidence>
<comment type="cofactor">
    <cofactor evidence="12">
        <name>Fe(2+)</name>
        <dbReference type="ChEBI" id="CHEBI:29033"/>
    </cofactor>
    <cofactor evidence="12">
        <name>Ni(2+)</name>
        <dbReference type="ChEBI" id="CHEBI:49786"/>
    </cofactor>
    <text evidence="12">Binds either 1 Fe or Ni cation per monomer. Iron-binding promotes an acireductone dioxygenase reaction producing 2-keto-4-methylthiobutyrate, while nickel-binding promotes an acireductone dioxygenase reaction producing 3-(methylsulfanyl)propanoate.</text>
</comment>
<evidence type="ECO:0000313" key="15">
    <source>
        <dbReference type="Proteomes" id="UP000054937"/>
    </source>
</evidence>
<dbReference type="EMBL" id="LDAU01000110">
    <property type="protein sequence ID" value="KRX05187.1"/>
    <property type="molecule type" value="Genomic_DNA"/>
</dbReference>
<dbReference type="EC" id="1.13.11.53" evidence="12"/>
<dbReference type="AlphaFoldDB" id="A0A0V0QS86"/>
<feature type="binding site" evidence="12">
    <location>
        <position position="310"/>
    </location>
    <ligand>
        <name>Ni(2+)</name>
        <dbReference type="ChEBI" id="CHEBI:49786"/>
        <note>for nickel-dependent acireductone dioxygenase activity</note>
    </ligand>
</feature>
<dbReference type="SUPFAM" id="SSF53639">
    <property type="entry name" value="AraD/HMP-PK domain-like"/>
    <property type="match status" value="1"/>
</dbReference>
<evidence type="ECO:0000256" key="12">
    <source>
        <dbReference type="HAMAP-Rule" id="MF_03154"/>
    </source>
</evidence>
<keyword evidence="5" id="KW-0862">Zinc</keyword>
<keyword evidence="3 12" id="KW-0028">Amino-acid biosynthesis</keyword>
<feature type="binding site" evidence="12">
    <location>
        <position position="310"/>
    </location>
    <ligand>
        <name>Fe(2+)</name>
        <dbReference type="ChEBI" id="CHEBI:29033"/>
        <note>for iron-dependent acireductone dioxygenase activity</note>
    </ligand>
</feature>
<dbReference type="InParanoid" id="A0A0V0QS86"/>
<evidence type="ECO:0000256" key="6">
    <source>
        <dbReference type="ARBA" id="ARBA00022964"/>
    </source>
</evidence>
<feature type="binding site" evidence="12">
    <location>
        <position position="312"/>
    </location>
    <ligand>
        <name>Ni(2+)</name>
        <dbReference type="ChEBI" id="CHEBI:49786"/>
        <note>for nickel-dependent acireductone dioxygenase activity</note>
    </ligand>
</feature>
<organism evidence="14 15">
    <name type="scientific">Pseudocohnilembus persalinus</name>
    <name type="common">Ciliate</name>
    <dbReference type="NCBI Taxonomy" id="266149"/>
    <lineage>
        <taxon>Eukaryota</taxon>
        <taxon>Sar</taxon>
        <taxon>Alveolata</taxon>
        <taxon>Ciliophora</taxon>
        <taxon>Intramacronucleata</taxon>
        <taxon>Oligohymenophorea</taxon>
        <taxon>Scuticociliatia</taxon>
        <taxon>Philasterida</taxon>
        <taxon>Pseudocohnilembidae</taxon>
        <taxon>Pseudocohnilembus</taxon>
    </lineage>
</organism>
<sequence length="401" mass="47372">MQEDNPKQVICQLLREFYQKGWCSGSGGGISIRESDDSIYVAPSGVLKEYVQEDEIYKINIEGEVVENPTSSKQLKPSECSPLFNEMYKQRRSGAALHSHSLNACLITRLYDTEVHAIDFEMIKGIKGHKNSEFCVIPLIENTENECQLTERLSSALISYPRTQGILVRNHGLYVFGETWQKAKIAAECYDYIFKAILELKKFGISCKQTISCDPKLRIWYVDEDQMKLDEKEGKLDIRQAYQYRQYQWLTPEYLKKLGIIYWKLDGQEDNQTLQKIRNERGYKNYDIIEISEKKSKNYKQMLETFKQEHIHYDEEIRYIIDGSGYFDIRSHEDKWIRIHVTRGDMIVLPEGMYHRFTTDACNYIKAMRLFQDEPKWTPYNRPDDESVSRKKYLQYIQTQF</sequence>
<evidence type="ECO:0000259" key="13">
    <source>
        <dbReference type="SMART" id="SM01007"/>
    </source>
</evidence>
<evidence type="ECO:0000256" key="1">
    <source>
        <dbReference type="ARBA" id="ARBA00022490"/>
    </source>
</evidence>
<evidence type="ECO:0000256" key="3">
    <source>
        <dbReference type="ARBA" id="ARBA00022605"/>
    </source>
</evidence>
<accession>A0A0V0QS86</accession>
<evidence type="ECO:0000256" key="11">
    <source>
        <dbReference type="ARBA" id="ARBA00023242"/>
    </source>
</evidence>
<dbReference type="FunFam" id="2.60.120.10:FF:000099">
    <property type="entry name" value="1,2-dihydroxy-3-keto-5-methylthiopentene dioxygenase"/>
    <property type="match status" value="1"/>
</dbReference>
<dbReference type="CDD" id="cd02232">
    <property type="entry name" value="cupin_ARD"/>
    <property type="match status" value="1"/>
</dbReference>
<comment type="catalytic activity">
    <reaction evidence="12">
        <text>1,2-dihydroxy-5-(methylsulfanyl)pent-1-en-3-one + O2 = 3-(methylsulfanyl)propanoate + CO + formate + 2 H(+)</text>
        <dbReference type="Rhea" id="RHEA:14161"/>
        <dbReference type="ChEBI" id="CHEBI:15378"/>
        <dbReference type="ChEBI" id="CHEBI:15379"/>
        <dbReference type="ChEBI" id="CHEBI:15740"/>
        <dbReference type="ChEBI" id="CHEBI:17245"/>
        <dbReference type="ChEBI" id="CHEBI:49016"/>
        <dbReference type="ChEBI" id="CHEBI:49252"/>
        <dbReference type="EC" id="1.13.11.53"/>
    </reaction>
</comment>
<name>A0A0V0QS86_PSEPJ</name>
<comment type="pathway">
    <text evidence="12">Amino-acid biosynthesis; L-methionine biosynthesis via salvage pathway; L-methionine from S-methyl-5-thio-alpha-D-ribose 1-phosphate: step 5/6.</text>
</comment>
<keyword evidence="11 12" id="KW-0539">Nucleus</keyword>
<keyword evidence="9 12" id="KW-0486">Methionine biosynthesis</keyword>
<comment type="caution">
    <text evidence="14">The sequence shown here is derived from an EMBL/GenBank/DDBJ whole genome shotgun (WGS) entry which is preliminary data.</text>
</comment>
<dbReference type="InterPro" id="IPR011051">
    <property type="entry name" value="RmlC_Cupin_sf"/>
</dbReference>
<keyword evidence="15" id="KW-1185">Reference proteome</keyword>
<comment type="subcellular location">
    <subcellularLocation>
        <location evidence="12">Cytoplasm</location>
    </subcellularLocation>
    <subcellularLocation>
        <location evidence="12">Nucleus</location>
    </subcellularLocation>
</comment>
<dbReference type="SUPFAM" id="SSF51182">
    <property type="entry name" value="RmlC-like cupins"/>
    <property type="match status" value="1"/>
</dbReference>
<comment type="catalytic activity">
    <reaction evidence="12">
        <text>1,2-dihydroxy-5-(methylsulfanyl)pent-1-en-3-one + O2 = 4-methylsulfanyl-2-oxobutanoate + formate + 2 H(+)</text>
        <dbReference type="Rhea" id="RHEA:24504"/>
        <dbReference type="ChEBI" id="CHEBI:15378"/>
        <dbReference type="ChEBI" id="CHEBI:15379"/>
        <dbReference type="ChEBI" id="CHEBI:15740"/>
        <dbReference type="ChEBI" id="CHEBI:16723"/>
        <dbReference type="ChEBI" id="CHEBI:49252"/>
        <dbReference type="EC" id="1.13.11.54"/>
    </reaction>
</comment>
<dbReference type="SMART" id="SM01007">
    <property type="entry name" value="Aldolase_II"/>
    <property type="match status" value="1"/>
</dbReference>
<dbReference type="GO" id="GO:0005737">
    <property type="term" value="C:cytoplasm"/>
    <property type="evidence" value="ECO:0007669"/>
    <property type="project" value="UniProtKB-SubCell"/>
</dbReference>
<keyword evidence="4 12" id="KW-0479">Metal-binding</keyword>
<evidence type="ECO:0000256" key="2">
    <source>
        <dbReference type="ARBA" id="ARBA00022596"/>
    </source>
</evidence>
<feature type="binding site" evidence="12">
    <location>
        <position position="316"/>
    </location>
    <ligand>
        <name>Ni(2+)</name>
        <dbReference type="ChEBI" id="CHEBI:49786"/>
        <note>for nickel-dependent acireductone dioxygenase activity</note>
    </ligand>
</feature>
<evidence type="ECO:0000313" key="14">
    <source>
        <dbReference type="EMBL" id="KRX05187.1"/>
    </source>
</evidence>
<dbReference type="PANTHER" id="PTHR10640:SF7">
    <property type="entry name" value="METHYLTHIORIBULOSE-1-PHOSPHATE DEHYDRATASE"/>
    <property type="match status" value="1"/>
</dbReference>
<dbReference type="InterPro" id="IPR036409">
    <property type="entry name" value="Aldolase_II/adducin_N_sf"/>
</dbReference>
<keyword evidence="2 12" id="KW-0533">Nickel</keyword>
<keyword evidence="8 12" id="KW-0408">Iron</keyword>
<dbReference type="Pfam" id="PF03079">
    <property type="entry name" value="ARD"/>
    <property type="match status" value="1"/>
</dbReference>
<reference evidence="14 15" key="1">
    <citation type="journal article" date="2015" name="Sci. Rep.">
        <title>Genome of the facultative scuticociliatosis pathogen Pseudocohnilembus persalinus provides insight into its virulence through horizontal gene transfer.</title>
        <authorList>
            <person name="Xiong J."/>
            <person name="Wang G."/>
            <person name="Cheng J."/>
            <person name="Tian M."/>
            <person name="Pan X."/>
            <person name="Warren A."/>
            <person name="Jiang C."/>
            <person name="Yuan D."/>
            <person name="Miao W."/>
        </authorList>
    </citation>
    <scope>NUCLEOTIDE SEQUENCE [LARGE SCALE GENOMIC DNA]</scope>
    <source>
        <strain evidence="14">36N120E</strain>
    </source>
</reference>
<feature type="binding site" evidence="12">
    <location>
        <position position="316"/>
    </location>
    <ligand>
        <name>Fe(2+)</name>
        <dbReference type="ChEBI" id="CHEBI:29033"/>
        <note>for iron-dependent acireductone dioxygenase activity</note>
    </ligand>
</feature>